<evidence type="ECO:0000313" key="5">
    <source>
        <dbReference type="Proteomes" id="UP001305779"/>
    </source>
</evidence>
<evidence type="ECO:0000259" key="3">
    <source>
        <dbReference type="PROSITE" id="PS51471"/>
    </source>
</evidence>
<dbReference type="InterPro" id="IPR026992">
    <property type="entry name" value="DIOX_N"/>
</dbReference>
<keyword evidence="2" id="KW-0479">Metal-binding</keyword>
<sequence>MSIPILNLSWASDPTLKPGLLQHLKAALFDVGFLYVTNHGVEQETIDNLKDLLPELFALPSEEKAKMSKLNSPHFLGYSGFAEERTIGKPDLREQFDLATDLPVVYQAVNGHSQTTNGVHRDEQKTSERERDFSKLYWRLRGPNQFPPEGAVPGFRKAFTEYHDAVQELSYRFVHLVEEAFGIPIGTFDHFFGRQAGKTTQQSRDFLPPQHRIKLLRYPPSEQEDGGQGVGAHKDSSGWLTFLYQVGDEPGLEVLSSTGKWLPVRPIKGSFVVNFGNAFDAATEGAVKATIHRVISPGPKSNVRYSIPFFQGLPLDMSVSEVRSYVPESVRRMRREAGRENDETQSFLDPRWDSLGESQLRKWIRSHKDVALKHYGQEAVNYYTAAD</sequence>
<reference evidence="4 5" key="1">
    <citation type="journal article" date="2023" name="G3 (Bethesda)">
        <title>A chromosome-level genome assembly of Zasmidium syzygii isolated from banana leaves.</title>
        <authorList>
            <person name="van Westerhoven A.C."/>
            <person name="Mehrabi R."/>
            <person name="Talebi R."/>
            <person name="Steentjes M.B.F."/>
            <person name="Corcolon B."/>
            <person name="Chong P.A."/>
            <person name="Kema G.H.J."/>
            <person name="Seidl M.F."/>
        </authorList>
    </citation>
    <scope>NUCLEOTIDE SEQUENCE [LARGE SCALE GENOMIC DNA]</scope>
    <source>
        <strain evidence="4 5">P124</strain>
    </source>
</reference>
<dbReference type="EMBL" id="JAXOVC010000004">
    <property type="protein sequence ID" value="KAK4503201.1"/>
    <property type="molecule type" value="Genomic_DNA"/>
</dbReference>
<comment type="similarity">
    <text evidence="1 2">Belongs to the iron/ascorbate-dependent oxidoreductase family.</text>
</comment>
<feature type="domain" description="Fe2OG dioxygenase" evidence="3">
    <location>
        <begin position="205"/>
        <end position="313"/>
    </location>
</feature>
<evidence type="ECO:0000313" key="4">
    <source>
        <dbReference type="EMBL" id="KAK4503201.1"/>
    </source>
</evidence>
<organism evidence="4 5">
    <name type="scientific">Zasmidium cellare</name>
    <name type="common">Wine cellar mold</name>
    <name type="synonym">Racodium cellare</name>
    <dbReference type="NCBI Taxonomy" id="395010"/>
    <lineage>
        <taxon>Eukaryota</taxon>
        <taxon>Fungi</taxon>
        <taxon>Dikarya</taxon>
        <taxon>Ascomycota</taxon>
        <taxon>Pezizomycotina</taxon>
        <taxon>Dothideomycetes</taxon>
        <taxon>Dothideomycetidae</taxon>
        <taxon>Mycosphaerellales</taxon>
        <taxon>Mycosphaerellaceae</taxon>
        <taxon>Zasmidium</taxon>
    </lineage>
</organism>
<dbReference type="SUPFAM" id="SSF51197">
    <property type="entry name" value="Clavaminate synthase-like"/>
    <property type="match status" value="1"/>
</dbReference>
<dbReference type="InterPro" id="IPR044861">
    <property type="entry name" value="IPNS-like_FE2OG_OXY"/>
</dbReference>
<keyword evidence="2" id="KW-0408">Iron</keyword>
<protein>
    <recommendedName>
        <fullName evidence="3">Fe2OG dioxygenase domain-containing protein</fullName>
    </recommendedName>
</protein>
<dbReference type="Pfam" id="PF03171">
    <property type="entry name" value="2OG-FeII_Oxy"/>
    <property type="match status" value="1"/>
</dbReference>
<accession>A0ABR0EPK9</accession>
<dbReference type="InterPro" id="IPR027443">
    <property type="entry name" value="IPNS-like_sf"/>
</dbReference>
<dbReference type="Gene3D" id="2.60.120.330">
    <property type="entry name" value="B-lactam Antibiotic, Isopenicillin N Synthase, Chain"/>
    <property type="match status" value="1"/>
</dbReference>
<dbReference type="InterPro" id="IPR050231">
    <property type="entry name" value="Iron_ascorbate_oxido_reductase"/>
</dbReference>
<keyword evidence="2" id="KW-0560">Oxidoreductase</keyword>
<dbReference type="Pfam" id="PF14226">
    <property type="entry name" value="DIOX_N"/>
    <property type="match status" value="1"/>
</dbReference>
<dbReference type="InterPro" id="IPR005123">
    <property type="entry name" value="Oxoglu/Fe-dep_dioxygenase_dom"/>
</dbReference>
<keyword evidence="5" id="KW-1185">Reference proteome</keyword>
<dbReference type="PROSITE" id="PS51471">
    <property type="entry name" value="FE2OG_OXY"/>
    <property type="match status" value="1"/>
</dbReference>
<evidence type="ECO:0000256" key="1">
    <source>
        <dbReference type="ARBA" id="ARBA00008056"/>
    </source>
</evidence>
<comment type="caution">
    <text evidence="4">The sequence shown here is derived from an EMBL/GenBank/DDBJ whole genome shotgun (WGS) entry which is preliminary data.</text>
</comment>
<dbReference type="PANTHER" id="PTHR47990">
    <property type="entry name" value="2-OXOGLUTARATE (2OG) AND FE(II)-DEPENDENT OXYGENASE SUPERFAMILY PROTEIN-RELATED"/>
    <property type="match status" value="1"/>
</dbReference>
<evidence type="ECO:0000256" key="2">
    <source>
        <dbReference type="RuleBase" id="RU003682"/>
    </source>
</evidence>
<name>A0ABR0EPK9_ZASCE</name>
<dbReference type="Proteomes" id="UP001305779">
    <property type="component" value="Unassembled WGS sequence"/>
</dbReference>
<gene>
    <name evidence="4" type="ORF">PRZ48_006629</name>
</gene>
<proteinExistence type="inferred from homology"/>